<accession>W6NH85</accession>
<evidence type="ECO:0000313" key="1">
    <source>
        <dbReference type="EMBL" id="CDL91457.1"/>
    </source>
</evidence>
<keyword evidence="2" id="KW-1185">Reference proteome</keyword>
<dbReference type="Proteomes" id="UP000019482">
    <property type="component" value="Unassembled WGS sequence"/>
</dbReference>
<dbReference type="RefSeq" id="WP_017895688.1">
    <property type="nucleotide sequence ID" value="NZ_CBXI010000024.1"/>
</dbReference>
<name>W6NH85_CLOTY</name>
<proteinExistence type="predicted"/>
<reference evidence="1 2" key="1">
    <citation type="journal article" date="2015" name="Genome Announc.">
        <title>Draft Genome Sequence of Clostridium tyrobutyricum Strain DIVETGP, Isolated from Cow's Milk for Grana Padano Production.</title>
        <authorList>
            <person name="Soggiu A."/>
            <person name="Piras C."/>
            <person name="Gaiarsa S."/>
            <person name="Sassera D."/>
            <person name="Roncada P."/>
            <person name="Bendixen E."/>
            <person name="Brasca M."/>
            <person name="Bonizzi L."/>
        </authorList>
    </citation>
    <scope>NUCLEOTIDE SEQUENCE [LARGE SCALE GENOMIC DNA]</scope>
    <source>
        <strain evidence="1 2">DIVETGP</strain>
    </source>
</reference>
<organism evidence="1 2">
    <name type="scientific">Clostridium tyrobutyricum DIVETGP</name>
    <dbReference type="NCBI Taxonomy" id="1408889"/>
    <lineage>
        <taxon>Bacteria</taxon>
        <taxon>Bacillati</taxon>
        <taxon>Bacillota</taxon>
        <taxon>Clostridia</taxon>
        <taxon>Eubacteriales</taxon>
        <taxon>Clostridiaceae</taxon>
        <taxon>Clostridium</taxon>
    </lineage>
</organism>
<dbReference type="GeneID" id="29419393"/>
<dbReference type="EMBL" id="CBXI010000024">
    <property type="protein sequence ID" value="CDL91457.1"/>
    <property type="molecule type" value="Genomic_DNA"/>
</dbReference>
<gene>
    <name evidence="1" type="ORF">CTDIVETGP_1527</name>
</gene>
<evidence type="ECO:0000313" key="2">
    <source>
        <dbReference type="Proteomes" id="UP000019482"/>
    </source>
</evidence>
<comment type="caution">
    <text evidence="1">The sequence shown here is derived from an EMBL/GenBank/DDBJ whole genome shotgun (WGS) entry which is preliminary data.</text>
</comment>
<dbReference type="AlphaFoldDB" id="W6NH85"/>
<protein>
    <submittedName>
        <fullName evidence="1">Uncharacterized protein</fullName>
    </submittedName>
</protein>
<sequence>MDKDKFIVSYNNIMNDIIIPDEDFIEVINLLKLKRSVNLDFTISTDKSQQQNILKAIYEDVLNFYKIYLGQ</sequence>